<dbReference type="AlphaFoldDB" id="A0A5M6DHK9"/>
<comment type="caution">
    <text evidence="1">The sequence shown here is derived from an EMBL/GenBank/DDBJ whole genome shotgun (WGS) entry which is preliminary data.</text>
</comment>
<evidence type="ECO:0000313" key="1">
    <source>
        <dbReference type="EMBL" id="KAA5545866.1"/>
    </source>
</evidence>
<dbReference type="RefSeq" id="WP_150074691.1">
    <property type="nucleotide sequence ID" value="NZ_VWOX01000002.1"/>
</dbReference>
<name>A0A5M6DHK9_9BACT</name>
<dbReference type="EMBL" id="VWOX01000002">
    <property type="protein sequence ID" value="KAA5545866.1"/>
    <property type="molecule type" value="Genomic_DNA"/>
</dbReference>
<protein>
    <submittedName>
        <fullName evidence="1">DUF3810 domain-containing protein</fullName>
    </submittedName>
</protein>
<keyword evidence="2" id="KW-1185">Reference proteome</keyword>
<reference evidence="1 2" key="1">
    <citation type="submission" date="2019-08" db="EMBL/GenBank/DDBJ databases">
        <authorList>
            <person name="Dhanesh K."/>
            <person name="Kumar G."/>
            <person name="Sasikala C."/>
            <person name="Venkata Ramana C."/>
        </authorList>
    </citation>
    <scope>NUCLEOTIDE SEQUENCE [LARGE SCALE GENOMIC DNA]</scope>
    <source>
        <strain evidence="1 2">JC645</strain>
    </source>
</reference>
<dbReference type="Proteomes" id="UP000324479">
    <property type="component" value="Unassembled WGS sequence"/>
</dbReference>
<accession>A0A5M6DHK9</accession>
<proteinExistence type="predicted"/>
<evidence type="ECO:0000313" key="2">
    <source>
        <dbReference type="Proteomes" id="UP000324479"/>
    </source>
</evidence>
<organism evidence="1 2">
    <name type="scientific">Roseiconus nitratireducens</name>
    <dbReference type="NCBI Taxonomy" id="2605748"/>
    <lineage>
        <taxon>Bacteria</taxon>
        <taxon>Pseudomonadati</taxon>
        <taxon>Planctomycetota</taxon>
        <taxon>Planctomycetia</taxon>
        <taxon>Pirellulales</taxon>
        <taxon>Pirellulaceae</taxon>
        <taxon>Roseiconus</taxon>
    </lineage>
</organism>
<sequence length="72" mass="7899">MRGLIITVLIVALLFFAGWLQYSTTDGDPTIRVDTEEVKEDTAKMVEKANQLAGKVGESIDAKPNEEEDSAE</sequence>
<gene>
    <name evidence="1" type="ORF">FYK55_02815</name>
</gene>